<evidence type="ECO:0000313" key="2">
    <source>
        <dbReference type="WBParaSite" id="JU765_v2.g12693.t1"/>
    </source>
</evidence>
<sequence length="176" mass="20628">MFQPVQKNNSNTPIYTIECNDNVQLFASEKVIRESSVLNELIDNVTDSQPIPVDIDSDLMAIIINYLNLYEDDPPYVPQPEHNCQMTERDIMFFNKIEDHDLVKLLNASDYLNIRRFIEAGLMKIRNQLEGKNETEIRHILQVPDDYTEEEKEKMFEDFSTFDPNDLVVTEIPKQK</sequence>
<evidence type="ECO:0000313" key="1">
    <source>
        <dbReference type="Proteomes" id="UP000887576"/>
    </source>
</evidence>
<organism evidence="1 2">
    <name type="scientific">Panagrolaimus sp. JU765</name>
    <dbReference type="NCBI Taxonomy" id="591449"/>
    <lineage>
        <taxon>Eukaryota</taxon>
        <taxon>Metazoa</taxon>
        <taxon>Ecdysozoa</taxon>
        <taxon>Nematoda</taxon>
        <taxon>Chromadorea</taxon>
        <taxon>Rhabditida</taxon>
        <taxon>Tylenchina</taxon>
        <taxon>Panagrolaimomorpha</taxon>
        <taxon>Panagrolaimoidea</taxon>
        <taxon>Panagrolaimidae</taxon>
        <taxon>Panagrolaimus</taxon>
    </lineage>
</organism>
<name>A0AC34Q441_9BILA</name>
<proteinExistence type="predicted"/>
<reference evidence="2" key="1">
    <citation type="submission" date="2022-11" db="UniProtKB">
        <authorList>
            <consortium name="WormBaseParasite"/>
        </authorList>
    </citation>
    <scope>IDENTIFICATION</scope>
</reference>
<dbReference type="Proteomes" id="UP000887576">
    <property type="component" value="Unplaced"/>
</dbReference>
<accession>A0AC34Q441</accession>
<dbReference type="WBParaSite" id="JU765_v2.g12693.t1">
    <property type="protein sequence ID" value="JU765_v2.g12693.t1"/>
    <property type="gene ID" value="JU765_v2.g12693"/>
</dbReference>
<protein>
    <submittedName>
        <fullName evidence="2">Skp1-related protein</fullName>
    </submittedName>
</protein>